<dbReference type="PANTHER" id="PTHR40446:SF2">
    <property type="entry name" value="N-ACETYLGLUCOSAMINE-1-PHOSPHODIESTER ALPHA-N-ACETYLGLUCOSAMINIDASE"/>
    <property type="match status" value="1"/>
</dbReference>
<comment type="caution">
    <text evidence="3">The sequence shown here is derived from an EMBL/GenBank/DDBJ whole genome shotgun (WGS) entry which is preliminary data.</text>
</comment>
<keyword evidence="1" id="KW-0472">Membrane</keyword>
<dbReference type="EMBL" id="JBJIAA010000009">
    <property type="protein sequence ID" value="MFL0251097.1"/>
    <property type="molecule type" value="Genomic_DNA"/>
</dbReference>
<dbReference type="GO" id="GO:0016798">
    <property type="term" value="F:hydrolase activity, acting on glycosyl bonds"/>
    <property type="evidence" value="ECO:0007669"/>
    <property type="project" value="UniProtKB-KW"/>
</dbReference>
<proteinExistence type="predicted"/>
<dbReference type="InterPro" id="IPR018711">
    <property type="entry name" value="NAGPA"/>
</dbReference>
<evidence type="ECO:0000313" key="4">
    <source>
        <dbReference type="Proteomes" id="UP001623592"/>
    </source>
</evidence>
<name>A0ABW8TF83_9CLOT</name>
<feature type="transmembrane region" description="Helical" evidence="1">
    <location>
        <begin position="21"/>
        <end position="46"/>
    </location>
</feature>
<organism evidence="3 4">
    <name type="scientific">Clostridium neuense</name>
    <dbReference type="NCBI Taxonomy" id="1728934"/>
    <lineage>
        <taxon>Bacteria</taxon>
        <taxon>Bacillati</taxon>
        <taxon>Bacillota</taxon>
        <taxon>Clostridia</taxon>
        <taxon>Eubacteriales</taxon>
        <taxon>Clostridiaceae</taxon>
        <taxon>Clostridium</taxon>
    </lineage>
</organism>
<dbReference type="Pfam" id="PF09992">
    <property type="entry name" value="NAGPA"/>
    <property type="match status" value="1"/>
</dbReference>
<evidence type="ECO:0000256" key="1">
    <source>
        <dbReference type="SAM" id="Phobius"/>
    </source>
</evidence>
<accession>A0ABW8TF83</accession>
<sequence>MEKGQERKRRGQKKKKKKRSFLKTFIFFIIFEIVFTGLTILPYGFYGPFKNFRNNVISILMGSGTKQYIAKLFFSDKDIAEILKEQSKAAASDMKNAKTKVINVNPDKKTGIALVTDIKPVSGGNYTNAYALIISDPRRVKVGATGNMGYVGQTTHDMARKYNAAAAVNGGMFVDPSGNGPGGTPAGVVISNGKIVYPTDSTKLDEKVDGVVSIDKDGNMKVGTSESPNELIDRGVTEAVSSDPYLIKDGQDKIESGTNMVGPQPRTVIGQRSDKSIIFLVIDGRHGFMKMGATLPEAQQLMKQLGAVNAVCMDGGGSSTMYYNGEVINKPSSATGERAVPDIFYVAP</sequence>
<keyword evidence="1" id="KW-0812">Transmembrane</keyword>
<protein>
    <submittedName>
        <fullName evidence="3">Phosphodiester glycosidase family protein</fullName>
    </submittedName>
</protein>
<keyword evidence="1" id="KW-1133">Transmembrane helix</keyword>
<evidence type="ECO:0000259" key="2">
    <source>
        <dbReference type="Pfam" id="PF09992"/>
    </source>
</evidence>
<feature type="domain" description="Phosphodiester glycosidase" evidence="2">
    <location>
        <begin position="162"/>
        <end position="346"/>
    </location>
</feature>
<keyword evidence="3" id="KW-0326">Glycosidase</keyword>
<keyword evidence="3" id="KW-0378">Hydrolase</keyword>
<gene>
    <name evidence="3" type="ORF">ACJDT4_11740</name>
</gene>
<evidence type="ECO:0000313" key="3">
    <source>
        <dbReference type="EMBL" id="MFL0251097.1"/>
    </source>
</evidence>
<dbReference type="RefSeq" id="WP_406787755.1">
    <property type="nucleotide sequence ID" value="NZ_JBJIAA010000009.1"/>
</dbReference>
<dbReference type="Proteomes" id="UP001623592">
    <property type="component" value="Unassembled WGS sequence"/>
</dbReference>
<dbReference type="PANTHER" id="PTHR40446">
    <property type="entry name" value="N-ACETYLGLUCOSAMINE-1-PHOSPHODIESTER ALPHA-N-ACETYLGLUCOSAMINIDASE"/>
    <property type="match status" value="1"/>
</dbReference>
<keyword evidence="4" id="KW-1185">Reference proteome</keyword>
<reference evidence="3 4" key="1">
    <citation type="submission" date="2024-11" db="EMBL/GenBank/DDBJ databases">
        <authorList>
            <person name="Heng Y.C."/>
            <person name="Lim A.C.H."/>
            <person name="Lee J.K.Y."/>
            <person name="Kittelmann S."/>
        </authorList>
    </citation>
    <scope>NUCLEOTIDE SEQUENCE [LARGE SCALE GENOMIC DNA]</scope>
    <source>
        <strain evidence="3 4">WILCCON 0114</strain>
    </source>
</reference>